<name>A0ABM3MGK2_GALME</name>
<keyword evidence="3" id="KW-1185">Reference proteome</keyword>
<keyword evidence="1" id="KW-0472">Membrane</keyword>
<proteinExistence type="predicted"/>
<evidence type="ECO:0000313" key="3">
    <source>
        <dbReference type="Proteomes" id="UP001652740"/>
    </source>
</evidence>
<evidence type="ECO:0000256" key="2">
    <source>
        <dbReference type="SAM" id="SignalP"/>
    </source>
</evidence>
<dbReference type="Proteomes" id="UP001652740">
    <property type="component" value="Unplaced"/>
</dbReference>
<sequence length="272" mass="30658">MCLSTVAGFIVILLIAFTRGDDVAKHYQTMQTCIRNSTNIKNAKSNLKTCVNDYIDGNKNISTCQNQGDVNRTYDSLFNSYSTCLNGVDLEIINISTKLRKEIFTVSLTKEKIEEFTKNDGKRCAKEMKKDILQCLNNTLQIKGQFEKNISHALLKVHKPLLFDRKPCTYTAEIKACIQRIPKNDCNITKQYIVDLQDFLIDKYCKMDTAKPSPSKYSSTGAVIGALVGGIVIIAAVFIVYKKRHSLCRKRNSSPEDTYSCSYNVAKEQVTT</sequence>
<dbReference type="Pfam" id="PF07165">
    <property type="entry name" value="DUF1397"/>
    <property type="match status" value="1"/>
</dbReference>
<feature type="signal peptide" evidence="2">
    <location>
        <begin position="1"/>
        <end position="20"/>
    </location>
</feature>
<reference evidence="4" key="1">
    <citation type="submission" date="2025-08" db="UniProtKB">
        <authorList>
            <consortium name="RefSeq"/>
        </authorList>
    </citation>
    <scope>IDENTIFICATION</scope>
    <source>
        <tissue evidence="4">Whole larvae</tissue>
    </source>
</reference>
<evidence type="ECO:0000256" key="1">
    <source>
        <dbReference type="SAM" id="Phobius"/>
    </source>
</evidence>
<feature type="chain" id="PRO_5046214447" evidence="2">
    <location>
        <begin position="21"/>
        <end position="272"/>
    </location>
</feature>
<protein>
    <submittedName>
        <fullName evidence="4">Uncharacterized protein LOC113511796</fullName>
    </submittedName>
</protein>
<gene>
    <name evidence="4" type="primary">LOC113511796</name>
</gene>
<organism evidence="3 4">
    <name type="scientific">Galleria mellonella</name>
    <name type="common">Greater wax moth</name>
    <dbReference type="NCBI Taxonomy" id="7137"/>
    <lineage>
        <taxon>Eukaryota</taxon>
        <taxon>Metazoa</taxon>
        <taxon>Ecdysozoa</taxon>
        <taxon>Arthropoda</taxon>
        <taxon>Hexapoda</taxon>
        <taxon>Insecta</taxon>
        <taxon>Pterygota</taxon>
        <taxon>Neoptera</taxon>
        <taxon>Endopterygota</taxon>
        <taxon>Lepidoptera</taxon>
        <taxon>Glossata</taxon>
        <taxon>Ditrysia</taxon>
        <taxon>Pyraloidea</taxon>
        <taxon>Pyralidae</taxon>
        <taxon>Galleriinae</taxon>
        <taxon>Galleria</taxon>
    </lineage>
</organism>
<dbReference type="GeneID" id="113511796"/>
<keyword evidence="2" id="KW-0732">Signal</keyword>
<evidence type="ECO:0000313" key="4">
    <source>
        <dbReference type="RefSeq" id="XP_052750506.1"/>
    </source>
</evidence>
<dbReference type="RefSeq" id="XP_052750506.1">
    <property type="nucleotide sequence ID" value="XM_052894546.1"/>
</dbReference>
<keyword evidence="1" id="KW-1133">Transmembrane helix</keyword>
<keyword evidence="1" id="KW-0812">Transmembrane</keyword>
<dbReference type="CDD" id="cd12087">
    <property type="entry name" value="TM_EGFR-like"/>
    <property type="match status" value="1"/>
</dbReference>
<feature type="transmembrane region" description="Helical" evidence="1">
    <location>
        <begin position="221"/>
        <end position="241"/>
    </location>
</feature>
<accession>A0ABM3MGK2</accession>
<dbReference type="InterPro" id="IPR009832">
    <property type="entry name" value="DUF1397"/>
</dbReference>